<dbReference type="AlphaFoldDB" id="A0A1R3L1Y3"/>
<feature type="non-terminal residue" evidence="1">
    <location>
        <position position="63"/>
    </location>
</feature>
<proteinExistence type="predicted"/>
<dbReference type="Proteomes" id="UP000187203">
    <property type="component" value="Unassembled WGS sequence"/>
</dbReference>
<evidence type="ECO:0000313" key="2">
    <source>
        <dbReference type="Proteomes" id="UP000187203"/>
    </source>
</evidence>
<evidence type="ECO:0000313" key="1">
    <source>
        <dbReference type="EMBL" id="OMP13280.1"/>
    </source>
</evidence>
<accession>A0A1R3L1Y3</accession>
<keyword evidence="2" id="KW-1185">Reference proteome</keyword>
<gene>
    <name evidence="1" type="ORF">COLO4_01957</name>
</gene>
<name>A0A1R3L1Y3_9ROSI</name>
<protein>
    <submittedName>
        <fullName evidence="1">Uncharacterized protein</fullName>
    </submittedName>
</protein>
<dbReference type="EMBL" id="AWUE01004688">
    <property type="protein sequence ID" value="OMP13280.1"/>
    <property type="molecule type" value="Genomic_DNA"/>
</dbReference>
<sequence>RRGDFGGGRLEDKLAKRRDPRPVAVILKKRRRTIFGDHRARMTIFAGAGHQRRDPLGEALNPG</sequence>
<organism evidence="1 2">
    <name type="scientific">Corchorus olitorius</name>
    <dbReference type="NCBI Taxonomy" id="93759"/>
    <lineage>
        <taxon>Eukaryota</taxon>
        <taxon>Viridiplantae</taxon>
        <taxon>Streptophyta</taxon>
        <taxon>Embryophyta</taxon>
        <taxon>Tracheophyta</taxon>
        <taxon>Spermatophyta</taxon>
        <taxon>Magnoliopsida</taxon>
        <taxon>eudicotyledons</taxon>
        <taxon>Gunneridae</taxon>
        <taxon>Pentapetalae</taxon>
        <taxon>rosids</taxon>
        <taxon>malvids</taxon>
        <taxon>Malvales</taxon>
        <taxon>Malvaceae</taxon>
        <taxon>Grewioideae</taxon>
        <taxon>Apeibeae</taxon>
        <taxon>Corchorus</taxon>
    </lineage>
</organism>
<feature type="non-terminal residue" evidence="1">
    <location>
        <position position="1"/>
    </location>
</feature>
<reference evidence="2" key="1">
    <citation type="submission" date="2013-09" db="EMBL/GenBank/DDBJ databases">
        <title>Corchorus olitorius genome sequencing.</title>
        <authorList>
            <person name="Alam M."/>
            <person name="Haque M.S."/>
            <person name="Islam M.S."/>
            <person name="Emdad E.M."/>
            <person name="Islam M.M."/>
            <person name="Ahmed B."/>
            <person name="Halim A."/>
            <person name="Hossen Q.M.M."/>
            <person name="Hossain M.Z."/>
            <person name="Ahmed R."/>
            <person name="Khan M.M."/>
            <person name="Islam R."/>
            <person name="Rashid M.M."/>
            <person name="Khan S.A."/>
            <person name="Rahman M.S."/>
            <person name="Alam M."/>
            <person name="Yahiya A.S."/>
            <person name="Khan M.S."/>
            <person name="Azam M.S."/>
            <person name="Haque T."/>
            <person name="Lashkar M.Z.H."/>
            <person name="Akhand A.I."/>
            <person name="Morshed G."/>
            <person name="Roy S."/>
            <person name="Uddin K.S."/>
            <person name="Rabeya T."/>
            <person name="Hossain A.S."/>
            <person name="Chowdhury A."/>
            <person name="Snigdha A.R."/>
            <person name="Mortoza M.S."/>
            <person name="Matin S.A."/>
            <person name="Hoque S.M.E."/>
            <person name="Islam M.K."/>
            <person name="Roy D.K."/>
            <person name="Haider R."/>
            <person name="Moosa M.M."/>
            <person name="Elias S.M."/>
            <person name="Hasan A.M."/>
            <person name="Jahan S."/>
            <person name="Shafiuddin M."/>
            <person name="Mahmood N."/>
            <person name="Shommy N.S."/>
        </authorList>
    </citation>
    <scope>NUCLEOTIDE SEQUENCE [LARGE SCALE GENOMIC DNA]</scope>
    <source>
        <strain evidence="2">cv. O-4</strain>
    </source>
</reference>
<comment type="caution">
    <text evidence="1">The sequence shown here is derived from an EMBL/GenBank/DDBJ whole genome shotgun (WGS) entry which is preliminary data.</text>
</comment>